<dbReference type="InterPro" id="IPR039298">
    <property type="entry name" value="ACOT13"/>
</dbReference>
<evidence type="ECO:0000256" key="1">
    <source>
        <dbReference type="ARBA" id="ARBA00008324"/>
    </source>
</evidence>
<dbReference type="RefSeq" id="WP_008412203.1">
    <property type="nucleotide sequence ID" value="NZ_CAOS01000011.1"/>
</dbReference>
<evidence type="ECO:0000259" key="3">
    <source>
        <dbReference type="Pfam" id="PF03061"/>
    </source>
</evidence>
<dbReference type="InterPro" id="IPR029069">
    <property type="entry name" value="HotDog_dom_sf"/>
</dbReference>
<organism evidence="4 5">
    <name type="scientific">Desulforamulus hydrothermalis Lam5 = DSM 18033</name>
    <dbReference type="NCBI Taxonomy" id="1121428"/>
    <lineage>
        <taxon>Bacteria</taxon>
        <taxon>Bacillati</taxon>
        <taxon>Bacillota</taxon>
        <taxon>Clostridia</taxon>
        <taxon>Eubacteriales</taxon>
        <taxon>Peptococcaceae</taxon>
        <taxon>Desulforamulus</taxon>
    </lineage>
</organism>
<proteinExistence type="inferred from homology"/>
<dbReference type="eggNOG" id="COG2050">
    <property type="taxonomic scope" value="Bacteria"/>
</dbReference>
<comment type="caution">
    <text evidence="4">The sequence shown here is derived from an EMBL/GenBank/DDBJ whole genome shotgun (WGS) entry which is preliminary data.</text>
</comment>
<dbReference type="PANTHER" id="PTHR21660">
    <property type="entry name" value="THIOESTERASE SUPERFAMILY MEMBER-RELATED"/>
    <property type="match status" value="1"/>
</dbReference>
<evidence type="ECO:0000313" key="4">
    <source>
        <dbReference type="EMBL" id="CCO08668.1"/>
    </source>
</evidence>
<dbReference type="CDD" id="cd03443">
    <property type="entry name" value="PaaI_thioesterase"/>
    <property type="match status" value="1"/>
</dbReference>
<dbReference type="EMBL" id="CAOS01000011">
    <property type="protein sequence ID" value="CCO08668.1"/>
    <property type="molecule type" value="Genomic_DNA"/>
</dbReference>
<keyword evidence="5" id="KW-1185">Reference proteome</keyword>
<comment type="similarity">
    <text evidence="1">Belongs to the thioesterase PaaI family.</text>
</comment>
<dbReference type="GO" id="GO:0047617">
    <property type="term" value="F:fatty acyl-CoA hydrolase activity"/>
    <property type="evidence" value="ECO:0007669"/>
    <property type="project" value="InterPro"/>
</dbReference>
<dbReference type="OrthoDB" id="328435at2"/>
<evidence type="ECO:0000256" key="2">
    <source>
        <dbReference type="ARBA" id="ARBA00022801"/>
    </source>
</evidence>
<feature type="domain" description="Thioesterase" evidence="3">
    <location>
        <begin position="49"/>
        <end position="120"/>
    </location>
</feature>
<name>K8EAK8_9FIRM</name>
<accession>K8EAK8</accession>
<dbReference type="Proteomes" id="UP000009315">
    <property type="component" value="Unassembled WGS sequence"/>
</dbReference>
<dbReference type="STRING" id="1121428.DESHY_40218"/>
<gene>
    <name evidence="4" type="ORF">DESHY_40218</name>
</gene>
<dbReference type="AlphaFoldDB" id="K8EAK8"/>
<dbReference type="Gene3D" id="3.10.129.10">
    <property type="entry name" value="Hotdog Thioesterase"/>
    <property type="match status" value="1"/>
</dbReference>
<protein>
    <submittedName>
        <fullName evidence="4">Thioesterase superfamily protein</fullName>
    </submittedName>
</protein>
<dbReference type="NCBIfam" id="TIGR00369">
    <property type="entry name" value="unchar_dom_1"/>
    <property type="match status" value="1"/>
</dbReference>
<keyword evidence="2" id="KW-0378">Hydrolase</keyword>
<dbReference type="PANTHER" id="PTHR21660:SF1">
    <property type="entry name" value="ACYL-COENZYME A THIOESTERASE 13"/>
    <property type="match status" value="1"/>
</dbReference>
<sequence>MKQEMQAVRQIINTNPFIKLLQVEVTEMQPGTGQACLAVNVSAKHLNPQGTLHGGVVASLCDIAMGAALRTLGKVGVTVNLQTNFLAPGYLGDRVMARGTVVHDGNTMVATEATVSCGETILAKATGLWLLSNKTALNLTGQRLVPEMGNR</sequence>
<evidence type="ECO:0000313" key="5">
    <source>
        <dbReference type="Proteomes" id="UP000009315"/>
    </source>
</evidence>
<dbReference type="InterPro" id="IPR003736">
    <property type="entry name" value="PAAI_dom"/>
</dbReference>
<dbReference type="SUPFAM" id="SSF54637">
    <property type="entry name" value="Thioesterase/thiol ester dehydrase-isomerase"/>
    <property type="match status" value="1"/>
</dbReference>
<dbReference type="Pfam" id="PF03061">
    <property type="entry name" value="4HBT"/>
    <property type="match status" value="1"/>
</dbReference>
<dbReference type="InterPro" id="IPR006683">
    <property type="entry name" value="Thioestr_dom"/>
</dbReference>
<reference evidence="4 5" key="1">
    <citation type="journal article" date="2013" name="Genome Announc.">
        <title>Genome Sequence of the Sulfate-Reducing Bacterium Desulfotomaculum hydrothermale Lam5(T).</title>
        <authorList>
            <person name="Amin O."/>
            <person name="Fardeau M.L."/>
            <person name="Valette O."/>
            <person name="Hirschler-Rea A."/>
            <person name="Barbe V."/>
            <person name="Medigue C."/>
            <person name="Vacherie B."/>
            <person name="Ollivier B."/>
            <person name="Bertin P.N."/>
            <person name="Dolla A."/>
        </authorList>
    </citation>
    <scope>NUCLEOTIDE SEQUENCE [LARGE SCALE GENOMIC DNA]</scope>
    <source>
        <strain evidence="5">Lam5 / DSM 18033</strain>
    </source>
</reference>